<accession>A0ABP8QLM6</accession>
<proteinExistence type="predicted"/>
<dbReference type="Proteomes" id="UP001501243">
    <property type="component" value="Unassembled WGS sequence"/>
</dbReference>
<evidence type="ECO:0008006" key="3">
    <source>
        <dbReference type="Google" id="ProtNLM"/>
    </source>
</evidence>
<dbReference type="EMBL" id="BAABGQ010000008">
    <property type="protein sequence ID" value="GAA4504521.1"/>
    <property type="molecule type" value="Genomic_DNA"/>
</dbReference>
<comment type="caution">
    <text evidence="1">The sequence shown here is derived from an EMBL/GenBank/DDBJ whole genome shotgun (WGS) entry which is preliminary data.</text>
</comment>
<protein>
    <recommendedName>
        <fullName evidence="3">Blue (type 1) copper domain-containing protein</fullName>
    </recommendedName>
</protein>
<reference evidence="2" key="1">
    <citation type="journal article" date="2019" name="Int. J. Syst. Evol. Microbiol.">
        <title>The Global Catalogue of Microorganisms (GCM) 10K type strain sequencing project: providing services to taxonomists for standard genome sequencing and annotation.</title>
        <authorList>
            <consortium name="The Broad Institute Genomics Platform"/>
            <consortium name="The Broad Institute Genome Sequencing Center for Infectious Disease"/>
            <person name="Wu L."/>
            <person name="Ma J."/>
        </authorList>
    </citation>
    <scope>NUCLEOTIDE SEQUENCE [LARGE SCALE GENOMIC DNA]</scope>
    <source>
        <strain evidence="2">JCM 17841</strain>
    </source>
</reference>
<keyword evidence="2" id="KW-1185">Reference proteome</keyword>
<gene>
    <name evidence="1" type="ORF">GCM10023172_30830</name>
</gene>
<evidence type="ECO:0000313" key="1">
    <source>
        <dbReference type="EMBL" id="GAA4504521.1"/>
    </source>
</evidence>
<sequence length="113" mass="12312">MVSTTPYIKLGVLDKYNALGGFAAVFIVTNEKNGQEYLLTKQVAKGENGVDVFFPTEPSDPEYFKNMQGLAAQPTPGRYHWECRVNGKKAVGGFFMFPEVGNDITVVGGSASR</sequence>
<organism evidence="1 2">
    <name type="scientific">Hymenobacter ginsengisoli</name>
    <dbReference type="NCBI Taxonomy" id="1051626"/>
    <lineage>
        <taxon>Bacteria</taxon>
        <taxon>Pseudomonadati</taxon>
        <taxon>Bacteroidota</taxon>
        <taxon>Cytophagia</taxon>
        <taxon>Cytophagales</taxon>
        <taxon>Hymenobacteraceae</taxon>
        <taxon>Hymenobacter</taxon>
    </lineage>
</organism>
<name>A0ABP8QLM6_9BACT</name>
<evidence type="ECO:0000313" key="2">
    <source>
        <dbReference type="Proteomes" id="UP001501243"/>
    </source>
</evidence>